<evidence type="ECO:0000313" key="2">
    <source>
        <dbReference type="Proteomes" id="UP001281147"/>
    </source>
</evidence>
<accession>A0ACC3NY27</accession>
<reference evidence="1" key="1">
    <citation type="submission" date="2023-07" db="EMBL/GenBank/DDBJ databases">
        <title>Black Yeasts Isolated from many extreme environments.</title>
        <authorList>
            <person name="Coleine C."/>
            <person name="Stajich J.E."/>
            <person name="Selbmann L."/>
        </authorList>
    </citation>
    <scope>NUCLEOTIDE SEQUENCE</scope>
    <source>
        <strain evidence="1">CCFEE 5714</strain>
    </source>
</reference>
<proteinExistence type="predicted"/>
<keyword evidence="2" id="KW-1185">Reference proteome</keyword>
<evidence type="ECO:0000313" key="1">
    <source>
        <dbReference type="EMBL" id="KAK3725392.1"/>
    </source>
</evidence>
<dbReference type="EMBL" id="JAUTXU010000002">
    <property type="protein sequence ID" value="KAK3725392.1"/>
    <property type="molecule type" value="Genomic_DNA"/>
</dbReference>
<gene>
    <name evidence="1" type="ORF">LTR37_000362</name>
</gene>
<organism evidence="1 2">
    <name type="scientific">Vermiconidia calcicola</name>
    <dbReference type="NCBI Taxonomy" id="1690605"/>
    <lineage>
        <taxon>Eukaryota</taxon>
        <taxon>Fungi</taxon>
        <taxon>Dikarya</taxon>
        <taxon>Ascomycota</taxon>
        <taxon>Pezizomycotina</taxon>
        <taxon>Dothideomycetes</taxon>
        <taxon>Dothideomycetidae</taxon>
        <taxon>Mycosphaerellales</taxon>
        <taxon>Extremaceae</taxon>
        <taxon>Vermiconidia</taxon>
    </lineage>
</organism>
<name>A0ACC3NY27_9PEZI</name>
<dbReference type="Proteomes" id="UP001281147">
    <property type="component" value="Unassembled WGS sequence"/>
</dbReference>
<protein>
    <submittedName>
        <fullName evidence="1">Uncharacterized protein</fullName>
    </submittedName>
</protein>
<comment type="caution">
    <text evidence="1">The sequence shown here is derived from an EMBL/GenBank/DDBJ whole genome shotgun (WGS) entry which is preliminary data.</text>
</comment>
<sequence length="429" mass="48099">MSNTHLVATPLDPYEWRESVLSTRSLSYLSTISALSAPGMALSQSGSASTHLRHPPTRRSTTDESDYGLEMADREQESRHVPELPDSVTASSLFLLPREIRDRIYGFCMIAQAGLPVEWPSIWKAYGLQPQLLRTCRIIYNEAAPQLYTLNNMTFHHPSDANMFVRAISSPLLARRILTASLHIKAQDTRLWMPYLTSMDGSRSLKADFSNLRELNIRFRSNKWQHSLPPEANMKLWHEDSRLDEVVDSLRHVFVPGGKQDPKSEREFETYISSHPASFPLDPGDPDYKKQWLAIQKARSDFARKREAIPTIKVTCACRVHSSHFSILTTAPENAAPRPDLSQANNGTGVIQQSPVPPAEPPTPVREGEPFRGFTPIDLRAGIKKLHDPDLGSANVAKTPYADKDGILLALEIHCLDPKRDNAAEQRAV</sequence>